<evidence type="ECO:0000256" key="7">
    <source>
        <dbReference type="ARBA" id="ARBA00022833"/>
    </source>
</evidence>
<dbReference type="FunFam" id="3.30.160.60:FF:001612">
    <property type="entry name" value="MEP-1, isoform A"/>
    <property type="match status" value="1"/>
</dbReference>
<feature type="compositionally biased region" description="Basic and acidic residues" evidence="13">
    <location>
        <begin position="81"/>
        <end position="116"/>
    </location>
</feature>
<feature type="region of interest" description="Disordered" evidence="13">
    <location>
        <begin position="443"/>
        <end position="549"/>
    </location>
</feature>
<dbReference type="GO" id="GO:0030154">
    <property type="term" value="P:cell differentiation"/>
    <property type="evidence" value="ECO:0007669"/>
    <property type="project" value="UniProtKB-KW"/>
</dbReference>
<keyword evidence="8" id="KW-0539">Nucleus</keyword>
<feature type="region of interest" description="Disordered" evidence="13">
    <location>
        <begin position="1"/>
        <end position="42"/>
    </location>
</feature>
<feature type="compositionally biased region" description="Low complexity" evidence="13">
    <location>
        <begin position="1084"/>
        <end position="1096"/>
    </location>
</feature>
<evidence type="ECO:0000256" key="11">
    <source>
        <dbReference type="ARBA" id="ARBA00071730"/>
    </source>
</evidence>
<keyword evidence="5" id="KW-0863">Zinc-finger</keyword>
<feature type="compositionally biased region" description="Basic and acidic residues" evidence="13">
    <location>
        <begin position="540"/>
        <end position="549"/>
    </location>
</feature>
<keyword evidence="7" id="KW-0862">Zinc</keyword>
<keyword evidence="2" id="KW-0217">Developmental protein</keyword>
<feature type="compositionally biased region" description="Polar residues" evidence="13">
    <location>
        <begin position="28"/>
        <end position="38"/>
    </location>
</feature>
<feature type="compositionally biased region" description="Low complexity" evidence="13">
    <location>
        <begin position="876"/>
        <end position="892"/>
    </location>
</feature>
<dbReference type="AlphaFoldDB" id="A0A8D8M4U8"/>
<dbReference type="GO" id="GO:0045944">
    <property type="term" value="P:positive regulation of transcription by RNA polymerase II"/>
    <property type="evidence" value="ECO:0007669"/>
    <property type="project" value="TreeGrafter"/>
</dbReference>
<evidence type="ECO:0000313" key="15">
    <source>
        <dbReference type="EMBL" id="CAG6617787.1"/>
    </source>
</evidence>
<sequence>MADMVEVADSNGDSTVADATAESKLGESKQNGDASLNGSCDDLAMDVDETPAAITKKVVDETPAITKKVVNNEIVSTEISKTPDSDTEDKVVVKDEPEVDKEIKSVKNGSVEKLENDVEMQEGNDDSQHSATSVNGSEKDEEASKADNDPLAGDETSEPSKEKEPEDEDKAKSNESKDDKPEDLAKKSEKENGDGSIEAMEVDGDQKMNGSNSSDETENKEGEEDDEEEDEVDGDGTPKKNKKNNAAPLNLTPRRSSRNLNKSKTYIEKDEKDIELIDDKAKDKSIDDDIQEIAIDPFADTSKPKIPKPILISDTKRLVEMSKPNMMASINKVAPKKEPTLVIIDTNSILSGKGPVPVAHSSPQTLNRTQGLTMLAVPNKLNQNKMNKPAVPSQPPILLPSLTDDMFVVEAPSFIVPYVYEKPPVNPLKQFVEDLDKNIKKDKEDAQKEKLKKAEEKKKDEEEKDKDKPSEDKEKEGEEKEEDKEKSEEAKKKEKDEDEEEEESEKEKEKKTDEKEKEKTETEKKSESDDEEGTKEDEEGDKKEGEKKGNSYFDNALGKFFMHIGINLVQEHVQNDLLKSQKRKREREGTKVSHDTLQAISSLTKTLEFSKENNDPFRFETKKCEYCNFKTESQLVMAHHLETPHMKNYIYRCNFCPLEVRSPHDIMYHMEAEHNVRGRLEKAPAFHQCPSCLFEDNQKGKLTRHLLSCAKKYRPERNQEPPLDWEPPAKIPRVSRNRPNAMSPGNAVYHAAMTGLKQNQPGAGGPGGPTGGPPILPKMINNAAAAAVMSQAFINNRQRGRPLGPQTPGLIYRPTGPNAQNLVLPPGYSIQGGQIFQNKPGASSPSTPAAQQSGQAANKLLNQPSISITPLPRQGSNPAPSTAASTPLPSHAKPGRPNMGTGAGGKNTFVICEICDGYIKDLEQLRNHMQWIHKVKIHPKMIYNRPPLNCQKCQFRFFTDQGLERHLLGSHGLVTSSMQEAANKGKDGGRCPVCGRVYQWKLLNHVARDHNMSLKPAHLSYKCTVCTATFGMYRQFENHVYSAHSVAPRRPTSDKKPQGQQSSSGDPMLKPLKINDEITIIPQPSRSSAPSSSNSNKVKITPVPSKK</sequence>
<evidence type="ECO:0000256" key="2">
    <source>
        <dbReference type="ARBA" id="ARBA00022473"/>
    </source>
</evidence>
<dbReference type="PANTHER" id="PTHR24403:SF106">
    <property type="entry name" value="PR_SET DOMAIN 13"/>
    <property type="match status" value="1"/>
</dbReference>
<organism evidence="15">
    <name type="scientific">Cacopsylla melanoneura</name>
    <dbReference type="NCBI Taxonomy" id="428564"/>
    <lineage>
        <taxon>Eukaryota</taxon>
        <taxon>Metazoa</taxon>
        <taxon>Ecdysozoa</taxon>
        <taxon>Arthropoda</taxon>
        <taxon>Hexapoda</taxon>
        <taxon>Insecta</taxon>
        <taxon>Pterygota</taxon>
        <taxon>Neoptera</taxon>
        <taxon>Paraneoptera</taxon>
        <taxon>Hemiptera</taxon>
        <taxon>Sternorrhyncha</taxon>
        <taxon>Psylloidea</taxon>
        <taxon>Psyllidae</taxon>
        <taxon>Psyllinae</taxon>
        <taxon>Cacopsylla</taxon>
    </lineage>
</organism>
<feature type="region of interest" description="Disordered" evidence="13">
    <location>
        <begin position="1044"/>
        <end position="1107"/>
    </location>
</feature>
<dbReference type="GO" id="GO:0005634">
    <property type="term" value="C:nucleus"/>
    <property type="evidence" value="ECO:0007669"/>
    <property type="project" value="UniProtKB-SubCell"/>
</dbReference>
<dbReference type="GO" id="GO:0008270">
    <property type="term" value="F:zinc ion binding"/>
    <property type="evidence" value="ECO:0007669"/>
    <property type="project" value="UniProtKB-KW"/>
</dbReference>
<feature type="region of interest" description="Disordered" evidence="13">
    <location>
        <begin position="830"/>
        <end position="902"/>
    </location>
</feature>
<feature type="compositionally biased region" description="Basic and acidic residues" evidence="13">
    <location>
        <begin position="158"/>
        <end position="193"/>
    </location>
</feature>
<feature type="compositionally biased region" description="Basic and acidic residues" evidence="13">
    <location>
        <begin position="505"/>
        <end position="527"/>
    </location>
</feature>
<feature type="region of interest" description="Disordered" evidence="13">
    <location>
        <begin position="716"/>
        <end position="740"/>
    </location>
</feature>
<comment type="subcellular location">
    <subcellularLocation>
        <location evidence="1">Nucleus</location>
    </subcellularLocation>
</comment>
<dbReference type="PROSITE" id="PS00028">
    <property type="entry name" value="ZINC_FINGER_C2H2_1"/>
    <property type="match status" value="3"/>
</dbReference>
<dbReference type="EMBL" id="HBUF01039867">
    <property type="protein sequence ID" value="CAG6617783.1"/>
    <property type="molecule type" value="Transcribed_RNA"/>
</dbReference>
<name>A0A8D8M4U8_9HEMI</name>
<feature type="region of interest" description="Disordered" evidence="13">
    <location>
        <begin position="69"/>
        <end position="266"/>
    </location>
</feature>
<evidence type="ECO:0000256" key="3">
    <source>
        <dbReference type="ARBA" id="ARBA00022723"/>
    </source>
</evidence>
<evidence type="ECO:0000259" key="14">
    <source>
        <dbReference type="PROSITE" id="PS00028"/>
    </source>
</evidence>
<dbReference type="InterPro" id="IPR050688">
    <property type="entry name" value="Zinc_finger/UBP_domain"/>
</dbReference>
<evidence type="ECO:0000256" key="9">
    <source>
        <dbReference type="ARBA" id="ARBA00060356"/>
    </source>
</evidence>
<accession>A0A8D8M4U8</accession>
<feature type="compositionally biased region" description="Acidic residues" evidence="13">
    <location>
        <begin position="528"/>
        <end position="539"/>
    </location>
</feature>
<feature type="domain" description="C2H2-type" evidence="14">
    <location>
        <begin position="1023"/>
        <end position="1044"/>
    </location>
</feature>
<keyword evidence="3" id="KW-0479">Metal-binding</keyword>
<feature type="domain" description="C2H2-type" evidence="14">
    <location>
        <begin position="950"/>
        <end position="971"/>
    </location>
</feature>
<keyword evidence="4" id="KW-0677">Repeat</keyword>
<evidence type="ECO:0000256" key="4">
    <source>
        <dbReference type="ARBA" id="ARBA00022737"/>
    </source>
</evidence>
<feature type="domain" description="C2H2-type" evidence="14">
    <location>
        <begin position="912"/>
        <end position="933"/>
    </location>
</feature>
<evidence type="ECO:0000256" key="12">
    <source>
        <dbReference type="ARBA" id="ARBA00080128"/>
    </source>
</evidence>
<proteinExistence type="predicted"/>
<evidence type="ECO:0000256" key="5">
    <source>
        <dbReference type="ARBA" id="ARBA00022771"/>
    </source>
</evidence>
<feature type="region of interest" description="Disordered" evidence="13">
    <location>
        <begin position="756"/>
        <end position="776"/>
    </location>
</feature>
<dbReference type="InterPro" id="IPR013087">
    <property type="entry name" value="Znf_C2H2_type"/>
</dbReference>
<dbReference type="Gene3D" id="3.30.160.60">
    <property type="entry name" value="Classic Zinc Finger"/>
    <property type="match status" value="3"/>
</dbReference>
<comment type="subunit">
    <text evidence="10">Interacts with hda-1, let-418, lin-1, mog-1, mog-4, mog-5, mog-6, pie-1 and unc-98.</text>
</comment>
<comment type="function">
    <text evidence="9">Has a broad role in development, specifically in the genetic pathway SynMuvB that negatively regulates specification of the vulval cell fate. Required for fem-3 3'-UTR-mediated repression in the regulation of the sperm/oocyte switch. Acts by regulating the translation of fem-3 mRNA, by binding to its 3'-UTR.</text>
</comment>
<evidence type="ECO:0000256" key="13">
    <source>
        <dbReference type="SAM" id="MobiDB-lite"/>
    </source>
</evidence>
<feature type="compositionally biased region" description="Low complexity" evidence="13">
    <location>
        <begin position="840"/>
        <end position="857"/>
    </location>
</feature>
<dbReference type="SMART" id="SM00355">
    <property type="entry name" value="ZnF_C2H2"/>
    <property type="match status" value="7"/>
</dbReference>
<dbReference type="EMBL" id="HBUF01039869">
    <property type="protein sequence ID" value="CAG6617791.1"/>
    <property type="molecule type" value="Transcribed_RNA"/>
</dbReference>
<dbReference type="PANTHER" id="PTHR24403">
    <property type="entry name" value="ZINC FINGER PROTEIN"/>
    <property type="match status" value="1"/>
</dbReference>
<keyword evidence="6" id="KW-0221">Differentiation</keyword>
<feature type="compositionally biased region" description="Acidic residues" evidence="13">
    <location>
        <begin position="215"/>
        <end position="234"/>
    </location>
</feature>
<evidence type="ECO:0000256" key="8">
    <source>
        <dbReference type="ARBA" id="ARBA00023242"/>
    </source>
</evidence>
<protein>
    <recommendedName>
        <fullName evidence="11">MOG interacting and ectopic P-granules protein 1</fullName>
    </recommendedName>
    <alternativeName>
        <fullName evidence="12">Nuclear zinc finger protein</fullName>
    </alternativeName>
</protein>
<reference evidence="15" key="1">
    <citation type="submission" date="2021-05" db="EMBL/GenBank/DDBJ databases">
        <authorList>
            <person name="Alioto T."/>
            <person name="Alioto T."/>
            <person name="Gomez Garrido J."/>
        </authorList>
    </citation>
    <scope>NUCLEOTIDE SEQUENCE</scope>
</reference>
<evidence type="ECO:0000256" key="6">
    <source>
        <dbReference type="ARBA" id="ARBA00022782"/>
    </source>
</evidence>
<dbReference type="EMBL" id="HBUF01039868">
    <property type="protein sequence ID" value="CAG6617787.1"/>
    <property type="molecule type" value="Transcribed_RNA"/>
</dbReference>
<feature type="compositionally biased region" description="Basic and acidic residues" evidence="13">
    <location>
        <begin position="443"/>
        <end position="495"/>
    </location>
</feature>
<evidence type="ECO:0000256" key="10">
    <source>
        <dbReference type="ARBA" id="ARBA00061755"/>
    </source>
</evidence>
<evidence type="ECO:0000256" key="1">
    <source>
        <dbReference type="ARBA" id="ARBA00004123"/>
    </source>
</evidence>